<dbReference type="AlphaFoldDB" id="A0A0C9RFM2"/>
<gene>
    <name evidence="2" type="primary">Ttll12</name>
    <name evidence="2" type="ORF">g.23272</name>
</gene>
<dbReference type="InterPro" id="IPR004344">
    <property type="entry name" value="TTL/TTLL_fam"/>
</dbReference>
<organism evidence="2">
    <name type="scientific">Fopius arisanus</name>
    <dbReference type="NCBI Taxonomy" id="64838"/>
    <lineage>
        <taxon>Eukaryota</taxon>
        <taxon>Metazoa</taxon>
        <taxon>Ecdysozoa</taxon>
        <taxon>Arthropoda</taxon>
        <taxon>Hexapoda</taxon>
        <taxon>Insecta</taxon>
        <taxon>Pterygota</taxon>
        <taxon>Neoptera</taxon>
        <taxon>Endopterygota</taxon>
        <taxon>Hymenoptera</taxon>
        <taxon>Apocrita</taxon>
        <taxon>Ichneumonoidea</taxon>
        <taxon>Braconidae</taxon>
        <taxon>Opiinae</taxon>
        <taxon>Fopius</taxon>
    </lineage>
</organism>
<dbReference type="EMBL" id="GBYB01011937">
    <property type="protein sequence ID" value="JAG81704.1"/>
    <property type="molecule type" value="Transcribed_RNA"/>
</dbReference>
<accession>A0A0C9RFM2</accession>
<dbReference type="PANTHER" id="PTHR46088">
    <property type="entry name" value="TUBULIN--TYROSINE LIGASE-LIKE PROTEIN 12"/>
    <property type="match status" value="1"/>
</dbReference>
<proteinExistence type="predicted"/>
<dbReference type="InterPro" id="IPR046341">
    <property type="entry name" value="SET_dom_sf"/>
</dbReference>
<dbReference type="PROSITE" id="PS51221">
    <property type="entry name" value="TTL"/>
    <property type="match status" value="1"/>
</dbReference>
<evidence type="ECO:0000313" key="2">
    <source>
        <dbReference type="EMBL" id="JAG81704.1"/>
    </source>
</evidence>
<dbReference type="PANTHER" id="PTHR46088:SF1">
    <property type="entry name" value="TUBULIN--TYROSINE LIGASE-LIKE PROTEIN 12"/>
    <property type="match status" value="1"/>
</dbReference>
<dbReference type="GO" id="GO:0005737">
    <property type="term" value="C:cytoplasm"/>
    <property type="evidence" value="ECO:0007669"/>
    <property type="project" value="TreeGrafter"/>
</dbReference>
<dbReference type="Pfam" id="PF25556">
    <property type="entry name" value="SET_TTL"/>
    <property type="match status" value="1"/>
</dbReference>
<protein>
    <submittedName>
        <fullName evidence="2">Ttll12 protein</fullName>
    </submittedName>
</protein>
<reference evidence="2" key="1">
    <citation type="submission" date="2015-01" db="EMBL/GenBank/DDBJ databases">
        <title>Transcriptome Assembly of Fopius arisanus.</title>
        <authorList>
            <person name="Geib S."/>
        </authorList>
    </citation>
    <scope>NUCLEOTIDE SEQUENCE</scope>
</reference>
<dbReference type="InterPro" id="IPR057954">
    <property type="entry name" value="SET_TTL12"/>
</dbReference>
<sequence>MSTYEDFLKLHQQQLDLSQVPELFWQKIWEKLINQVFDAGLYFSIAQIDYEDTPRGPKDPVSKLFMSGEKGMSCKDPNNIFLIDHAWTYDVSTARIHLNRMPGLLDRMCTIMGNVLPSESKEDRVEFILREMWRYNQFLTVNSENIEERLPLWYIMDEVGSAINHSDSPNFRVIPFLHLTEGITYSLLFPVNDVDVNEEVTRDFIENQTNDSKLRKALLIPWIDADFSREDFLQTEPGDDYFMSGRREESLPVSRTPEKGIFNNYSNEKKLKVFTEYKYVRDYLTDSAFEITDNEEEADVLWYMDHFKDYETLSIKCPRVFVNQFPFESVLTVKDLLSIICRRKCGSEKYDSESLRTYPKWLPTTYNLSGELIKFVSYFQNREIKELDNHWICKPWNLARGLDIHPTNNLNHILRLPSTGPKVVQKYVSSPVLYDRPDVGKVKFDVRYVVLLSSVKPLQAYAYSNFFLRFANRPFALNYFDVYEQHFTVMNYSDVAPLHHVKCKDFVNEWSKMYPDYDWNRIVEPRILKMLGDVFEGACAEEPPRGIAHNPQSRAVYAVDLMLQWDESDMQPVLLEINFCPDNKRACEYYPEFYNDIFKCLFLGNENPSVFHNLSTLQFSDKHSDG</sequence>
<dbReference type="Pfam" id="PF03133">
    <property type="entry name" value="TTL"/>
    <property type="match status" value="1"/>
</dbReference>
<name>A0A0C9RFM2_9HYME</name>
<dbReference type="SUPFAM" id="SSF82199">
    <property type="entry name" value="SET domain"/>
    <property type="match status" value="1"/>
</dbReference>
<feature type="domain" description="Tubulin--tyrosine ligase-like protein 12 SET-like" evidence="1">
    <location>
        <begin position="60"/>
        <end position="226"/>
    </location>
</feature>
<dbReference type="InterPro" id="IPR027749">
    <property type="entry name" value="TTLL12"/>
</dbReference>
<evidence type="ECO:0000259" key="1">
    <source>
        <dbReference type="Pfam" id="PF25556"/>
    </source>
</evidence>
<dbReference type="Gene3D" id="3.30.470.20">
    <property type="entry name" value="ATP-grasp fold, B domain"/>
    <property type="match status" value="1"/>
</dbReference>